<evidence type="ECO:0000313" key="1">
    <source>
        <dbReference type="EMBL" id="GEZ35345.1"/>
    </source>
</evidence>
<organism evidence="1">
    <name type="scientific">Tanacetum cinerariifolium</name>
    <name type="common">Dalmatian daisy</name>
    <name type="synonym">Chrysanthemum cinerariifolium</name>
    <dbReference type="NCBI Taxonomy" id="118510"/>
    <lineage>
        <taxon>Eukaryota</taxon>
        <taxon>Viridiplantae</taxon>
        <taxon>Streptophyta</taxon>
        <taxon>Embryophyta</taxon>
        <taxon>Tracheophyta</taxon>
        <taxon>Spermatophyta</taxon>
        <taxon>Magnoliopsida</taxon>
        <taxon>eudicotyledons</taxon>
        <taxon>Gunneridae</taxon>
        <taxon>Pentapetalae</taxon>
        <taxon>asterids</taxon>
        <taxon>campanulids</taxon>
        <taxon>Asterales</taxon>
        <taxon>Asteraceae</taxon>
        <taxon>Asteroideae</taxon>
        <taxon>Anthemideae</taxon>
        <taxon>Anthemidinae</taxon>
        <taxon>Tanacetum</taxon>
    </lineage>
</organism>
<dbReference type="Gene3D" id="3.30.70.330">
    <property type="match status" value="1"/>
</dbReference>
<reference evidence="1" key="1">
    <citation type="journal article" date="2019" name="Sci. Rep.">
        <title>Draft genome of Tanacetum cinerariifolium, the natural source of mosquito coil.</title>
        <authorList>
            <person name="Yamashiro T."/>
            <person name="Shiraishi A."/>
            <person name="Satake H."/>
            <person name="Nakayama K."/>
        </authorList>
    </citation>
    <scope>NUCLEOTIDE SEQUENCE</scope>
</reference>
<dbReference type="GO" id="GO:0003676">
    <property type="term" value="F:nucleic acid binding"/>
    <property type="evidence" value="ECO:0007669"/>
    <property type="project" value="InterPro"/>
</dbReference>
<proteinExistence type="predicted"/>
<dbReference type="AlphaFoldDB" id="A0A699I8Z9"/>
<comment type="caution">
    <text evidence="1">The sequence shown here is derived from an EMBL/GenBank/DDBJ whole genome shotgun (WGS) entry which is preliminary data.</text>
</comment>
<feature type="non-terminal residue" evidence="1">
    <location>
        <position position="66"/>
    </location>
</feature>
<accession>A0A699I8Z9</accession>
<sequence>MGIDEWQDVSRKKRSNKTKEDDLIKISISVYVTNFPESSSAKDLFHACSKFGHVVDSFIPVKRSKE</sequence>
<name>A0A699I8Z9_TANCI</name>
<protein>
    <submittedName>
        <fullName evidence="1">Nucleotide-binding alpha-beta plait domain-containing protein</fullName>
    </submittedName>
</protein>
<dbReference type="SUPFAM" id="SSF54928">
    <property type="entry name" value="RNA-binding domain, RBD"/>
    <property type="match status" value="1"/>
</dbReference>
<dbReference type="InterPro" id="IPR012677">
    <property type="entry name" value="Nucleotide-bd_a/b_plait_sf"/>
</dbReference>
<dbReference type="CDD" id="cd00590">
    <property type="entry name" value="RRM_SF"/>
    <property type="match status" value="1"/>
</dbReference>
<dbReference type="InterPro" id="IPR035979">
    <property type="entry name" value="RBD_domain_sf"/>
</dbReference>
<dbReference type="EMBL" id="BKCJ010268819">
    <property type="protein sequence ID" value="GEZ35345.1"/>
    <property type="molecule type" value="Genomic_DNA"/>
</dbReference>
<gene>
    <name evidence="1" type="ORF">Tci_507318</name>
</gene>